<protein>
    <submittedName>
        <fullName evidence="1">Uncharacterized protein</fullName>
    </submittedName>
</protein>
<evidence type="ECO:0000313" key="1">
    <source>
        <dbReference type="EMBL" id="KAJ3585791.1"/>
    </source>
</evidence>
<accession>A0A9Q0I6W3</accession>
<gene>
    <name evidence="1" type="ORF">NHX12_012200</name>
</gene>
<dbReference type="EMBL" id="JANIIK010000117">
    <property type="protein sequence ID" value="KAJ3585791.1"/>
    <property type="molecule type" value="Genomic_DNA"/>
</dbReference>
<name>A0A9Q0I6W3_9TELE</name>
<evidence type="ECO:0000313" key="2">
    <source>
        <dbReference type="Proteomes" id="UP001148018"/>
    </source>
</evidence>
<keyword evidence="2" id="KW-1185">Reference proteome</keyword>
<reference evidence="1" key="1">
    <citation type="submission" date="2022-07" db="EMBL/GenBank/DDBJ databases">
        <title>Chromosome-level genome of Muraenolepis orangiensis.</title>
        <authorList>
            <person name="Kim J."/>
        </authorList>
    </citation>
    <scope>NUCLEOTIDE SEQUENCE</scope>
    <source>
        <strain evidence="1">KU_S4_2022</strain>
        <tissue evidence="1">Muscle</tissue>
    </source>
</reference>
<sequence length="77" mass="8353">MFREPAGEVQRWLSGAGGVAVPGLGKLSEGSDVQLQRAELGHQVDQLIQGLQPSLVRKGRWSEDEDQVMRRVVGGVT</sequence>
<organism evidence="1 2">
    <name type="scientific">Muraenolepis orangiensis</name>
    <name type="common">Patagonian moray cod</name>
    <dbReference type="NCBI Taxonomy" id="630683"/>
    <lineage>
        <taxon>Eukaryota</taxon>
        <taxon>Metazoa</taxon>
        <taxon>Chordata</taxon>
        <taxon>Craniata</taxon>
        <taxon>Vertebrata</taxon>
        <taxon>Euteleostomi</taxon>
        <taxon>Actinopterygii</taxon>
        <taxon>Neopterygii</taxon>
        <taxon>Teleostei</taxon>
        <taxon>Neoteleostei</taxon>
        <taxon>Acanthomorphata</taxon>
        <taxon>Zeiogadaria</taxon>
        <taxon>Gadariae</taxon>
        <taxon>Gadiformes</taxon>
        <taxon>Muraenolepidoidei</taxon>
        <taxon>Muraenolepididae</taxon>
        <taxon>Muraenolepis</taxon>
    </lineage>
</organism>
<dbReference type="AlphaFoldDB" id="A0A9Q0I6W3"/>
<dbReference type="Proteomes" id="UP001148018">
    <property type="component" value="Unassembled WGS sequence"/>
</dbReference>
<proteinExistence type="predicted"/>
<comment type="caution">
    <text evidence="1">The sequence shown here is derived from an EMBL/GenBank/DDBJ whole genome shotgun (WGS) entry which is preliminary data.</text>
</comment>